<reference evidence="1 2" key="1">
    <citation type="journal article" date="2018" name="Front. Plant Sci.">
        <title>Red Clover (Trifolium pratense) and Zigzag Clover (T. medium) - A Picture of Genomic Similarities and Differences.</title>
        <authorList>
            <person name="Dluhosova J."/>
            <person name="Istvanek J."/>
            <person name="Nedelnik J."/>
            <person name="Repkova J."/>
        </authorList>
    </citation>
    <scope>NUCLEOTIDE SEQUENCE [LARGE SCALE GENOMIC DNA]</scope>
    <source>
        <strain evidence="2">cv. 10/8</strain>
        <tissue evidence="1">Leaf</tissue>
    </source>
</reference>
<comment type="caution">
    <text evidence="1">The sequence shown here is derived from an EMBL/GenBank/DDBJ whole genome shotgun (WGS) entry which is preliminary data.</text>
</comment>
<dbReference type="AlphaFoldDB" id="A0A392SFK3"/>
<keyword evidence="2" id="KW-1185">Reference proteome</keyword>
<accession>A0A392SFK3</accession>
<dbReference type="Proteomes" id="UP000265520">
    <property type="component" value="Unassembled WGS sequence"/>
</dbReference>
<protein>
    <submittedName>
        <fullName evidence="1">Uncharacterized protein</fullName>
    </submittedName>
</protein>
<organism evidence="1 2">
    <name type="scientific">Trifolium medium</name>
    <dbReference type="NCBI Taxonomy" id="97028"/>
    <lineage>
        <taxon>Eukaryota</taxon>
        <taxon>Viridiplantae</taxon>
        <taxon>Streptophyta</taxon>
        <taxon>Embryophyta</taxon>
        <taxon>Tracheophyta</taxon>
        <taxon>Spermatophyta</taxon>
        <taxon>Magnoliopsida</taxon>
        <taxon>eudicotyledons</taxon>
        <taxon>Gunneridae</taxon>
        <taxon>Pentapetalae</taxon>
        <taxon>rosids</taxon>
        <taxon>fabids</taxon>
        <taxon>Fabales</taxon>
        <taxon>Fabaceae</taxon>
        <taxon>Papilionoideae</taxon>
        <taxon>50 kb inversion clade</taxon>
        <taxon>NPAAA clade</taxon>
        <taxon>Hologalegina</taxon>
        <taxon>IRL clade</taxon>
        <taxon>Trifolieae</taxon>
        <taxon>Trifolium</taxon>
    </lineage>
</organism>
<feature type="non-terminal residue" evidence="1">
    <location>
        <position position="1"/>
    </location>
</feature>
<sequence>TLLLCGTVDNLLRYDPPHIDWLHSCDAMQLHQTCFVHRFIARCGKNDMLQELFQAVHYSVMFRMMVVNSSSVMVAKVAW</sequence>
<dbReference type="EMBL" id="LXQA010362016">
    <property type="protein sequence ID" value="MCI46740.1"/>
    <property type="molecule type" value="Genomic_DNA"/>
</dbReference>
<evidence type="ECO:0000313" key="1">
    <source>
        <dbReference type="EMBL" id="MCI46740.1"/>
    </source>
</evidence>
<name>A0A392SFK3_9FABA</name>
<proteinExistence type="predicted"/>
<evidence type="ECO:0000313" key="2">
    <source>
        <dbReference type="Proteomes" id="UP000265520"/>
    </source>
</evidence>